<comment type="caution">
    <text evidence="1">The sequence shown here is derived from an EMBL/GenBank/DDBJ whole genome shotgun (WGS) entry which is preliminary data.</text>
</comment>
<dbReference type="Proteomes" id="UP000010953">
    <property type="component" value="Unassembled WGS sequence"/>
</dbReference>
<keyword evidence="2" id="KW-1185">Reference proteome</keyword>
<dbReference type="EMBL" id="AMZY02000038">
    <property type="protein sequence ID" value="EMS30827.1"/>
    <property type="molecule type" value="Genomic_DNA"/>
</dbReference>
<dbReference type="AlphaFoldDB" id="M7XQL1"/>
<reference evidence="1" key="1">
    <citation type="submission" date="2013-01" db="EMBL/GenBank/DDBJ databases">
        <title>Genome assembly of Mariniradius saccharolyticus AK6.</title>
        <authorList>
            <person name="Vaidya B."/>
            <person name="Khatri I."/>
            <person name="Tanuku N.R.S."/>
            <person name="Subramanian S."/>
            <person name="Pinnaka A."/>
        </authorList>
    </citation>
    <scope>NUCLEOTIDE SEQUENCE [LARGE SCALE GENOMIC DNA]</scope>
    <source>
        <strain evidence="1">AK6</strain>
    </source>
</reference>
<proteinExistence type="predicted"/>
<dbReference type="InParanoid" id="M7XQL1"/>
<evidence type="ECO:0000313" key="2">
    <source>
        <dbReference type="Proteomes" id="UP000010953"/>
    </source>
</evidence>
<gene>
    <name evidence="1" type="ORF">C943_03117</name>
</gene>
<dbReference type="STRING" id="1239962.C943_03117"/>
<name>M7XQL1_9BACT</name>
<sequence>MLGSWKVRRLKSYWVTGDESIRLDLERQHAGYEDLAFGKAG</sequence>
<evidence type="ECO:0000313" key="1">
    <source>
        <dbReference type="EMBL" id="EMS30827.1"/>
    </source>
</evidence>
<organism evidence="1 2">
    <name type="scientific">Mariniradius saccharolyticus AK6</name>
    <dbReference type="NCBI Taxonomy" id="1239962"/>
    <lineage>
        <taxon>Bacteria</taxon>
        <taxon>Pseudomonadati</taxon>
        <taxon>Bacteroidota</taxon>
        <taxon>Cytophagia</taxon>
        <taxon>Cytophagales</taxon>
        <taxon>Cyclobacteriaceae</taxon>
        <taxon>Mariniradius</taxon>
    </lineage>
</organism>
<accession>M7XQL1</accession>
<protein>
    <submittedName>
        <fullName evidence="1">Uncharacterized protein</fullName>
    </submittedName>
</protein>